<accession>A0A926KQY7</accession>
<dbReference type="EMBL" id="JACVVD010000004">
    <property type="protein sequence ID" value="MBD0381306.1"/>
    <property type="molecule type" value="Genomic_DNA"/>
</dbReference>
<gene>
    <name evidence="1" type="ORF">ICC18_14365</name>
</gene>
<comment type="caution">
    <text evidence="1">The sequence shown here is derived from an EMBL/GenBank/DDBJ whole genome shotgun (WGS) entry which is preliminary data.</text>
</comment>
<dbReference type="RefSeq" id="WP_188175095.1">
    <property type="nucleotide sequence ID" value="NZ_JACVVD010000004.1"/>
</dbReference>
<proteinExistence type="predicted"/>
<evidence type="ECO:0000313" key="1">
    <source>
        <dbReference type="EMBL" id="MBD0381306.1"/>
    </source>
</evidence>
<evidence type="ECO:0000313" key="2">
    <source>
        <dbReference type="Proteomes" id="UP000650466"/>
    </source>
</evidence>
<keyword evidence="2" id="KW-1185">Reference proteome</keyword>
<protein>
    <submittedName>
        <fullName evidence="1">Uncharacterized protein</fullName>
    </submittedName>
</protein>
<dbReference type="AlphaFoldDB" id="A0A926KQY7"/>
<organism evidence="1 2">
    <name type="scientific">Paenibacillus sedimenti</name>
    <dbReference type="NCBI Taxonomy" id="2770274"/>
    <lineage>
        <taxon>Bacteria</taxon>
        <taxon>Bacillati</taxon>
        <taxon>Bacillota</taxon>
        <taxon>Bacilli</taxon>
        <taxon>Bacillales</taxon>
        <taxon>Paenibacillaceae</taxon>
        <taxon>Paenibacillus</taxon>
    </lineage>
</organism>
<dbReference type="Proteomes" id="UP000650466">
    <property type="component" value="Unassembled WGS sequence"/>
</dbReference>
<reference evidence="1" key="1">
    <citation type="submission" date="2020-09" db="EMBL/GenBank/DDBJ databases">
        <title>Draft Genome Sequence of Paenibacillus sp. WST5.</title>
        <authorList>
            <person name="Bao Z."/>
        </authorList>
    </citation>
    <scope>NUCLEOTIDE SEQUENCE</scope>
    <source>
        <strain evidence="1">WST5</strain>
    </source>
</reference>
<sequence length="45" mass="5442">MLKLIRARVYEIQWGGSVMPYVRYFIDLAEIESFKKETGYREEIL</sequence>
<name>A0A926KQY7_9BACL</name>